<feature type="compositionally biased region" description="Low complexity" evidence="11">
    <location>
        <begin position="940"/>
        <end position="953"/>
    </location>
</feature>
<feature type="compositionally biased region" description="Basic and acidic residues" evidence="11">
    <location>
        <begin position="855"/>
        <end position="867"/>
    </location>
</feature>
<feature type="region of interest" description="Disordered" evidence="11">
    <location>
        <begin position="827"/>
        <end position="877"/>
    </location>
</feature>
<evidence type="ECO:0000259" key="14">
    <source>
        <dbReference type="PROSITE" id="PS50115"/>
    </source>
</evidence>
<dbReference type="InterPro" id="IPR036028">
    <property type="entry name" value="SH3-like_dom_sf"/>
</dbReference>
<keyword evidence="16" id="KW-1185">Reference proteome</keyword>
<dbReference type="SUPFAM" id="SSF57863">
    <property type="entry name" value="ArfGap/RecO-like zinc finger"/>
    <property type="match status" value="1"/>
</dbReference>
<dbReference type="InterPro" id="IPR037278">
    <property type="entry name" value="ARFGAP/RecO"/>
</dbReference>
<accession>A0A1W0XCC8</accession>
<protein>
    <submittedName>
        <fullName evidence="15">Arf-GAP with SH3 domain, ANK repeat and PH domain-containing protein 1</fullName>
    </submittedName>
</protein>
<dbReference type="InterPro" id="IPR037844">
    <property type="entry name" value="PH_ASAP"/>
</dbReference>
<dbReference type="SMART" id="SM00105">
    <property type="entry name" value="ArfGap"/>
    <property type="match status" value="1"/>
</dbReference>
<keyword evidence="2 9" id="KW-0728">SH3 domain</keyword>
<reference evidence="16" key="1">
    <citation type="submission" date="2017-01" db="EMBL/GenBank/DDBJ databases">
        <title>Comparative genomics of anhydrobiosis in the tardigrade Hypsibius dujardini.</title>
        <authorList>
            <person name="Yoshida Y."/>
            <person name="Koutsovoulos G."/>
            <person name="Laetsch D."/>
            <person name="Stevens L."/>
            <person name="Kumar S."/>
            <person name="Horikawa D."/>
            <person name="Ishino K."/>
            <person name="Komine S."/>
            <person name="Tomita M."/>
            <person name="Blaxter M."/>
            <person name="Arakawa K."/>
        </authorList>
    </citation>
    <scope>NUCLEOTIDE SEQUENCE [LARGE SCALE GENOMIC DNA]</scope>
    <source>
        <strain evidence="16">Z151</strain>
    </source>
</reference>
<evidence type="ECO:0000256" key="7">
    <source>
        <dbReference type="ARBA" id="ARBA00023043"/>
    </source>
</evidence>
<dbReference type="Pfam" id="PF00018">
    <property type="entry name" value="SH3_1"/>
    <property type="match status" value="1"/>
</dbReference>
<evidence type="ECO:0000256" key="11">
    <source>
        <dbReference type="SAM" id="MobiDB-lite"/>
    </source>
</evidence>
<dbReference type="PROSITE" id="PS50088">
    <property type="entry name" value="ANK_REPEAT"/>
    <property type="match status" value="1"/>
</dbReference>
<evidence type="ECO:0000259" key="13">
    <source>
        <dbReference type="PROSITE" id="PS50003"/>
    </source>
</evidence>
<dbReference type="InterPro" id="IPR027267">
    <property type="entry name" value="AH/BAR_dom_sf"/>
</dbReference>
<dbReference type="Pfam" id="PF12796">
    <property type="entry name" value="Ank_2"/>
    <property type="match status" value="1"/>
</dbReference>
<dbReference type="GO" id="GO:0005737">
    <property type="term" value="C:cytoplasm"/>
    <property type="evidence" value="ECO:0007669"/>
    <property type="project" value="UniProtKB-SubCell"/>
</dbReference>
<dbReference type="PROSITE" id="PS50003">
    <property type="entry name" value="PH_DOMAIN"/>
    <property type="match status" value="1"/>
</dbReference>
<dbReference type="Gene3D" id="1.25.40.950">
    <property type="match status" value="1"/>
</dbReference>
<dbReference type="Pfam" id="PF16746">
    <property type="entry name" value="BAR_3"/>
    <property type="match status" value="1"/>
</dbReference>
<keyword evidence="5" id="KW-0677">Repeat</keyword>
<dbReference type="SUPFAM" id="SSF103657">
    <property type="entry name" value="BAR/IMD domain-like"/>
    <property type="match status" value="1"/>
</dbReference>
<evidence type="ECO:0000256" key="3">
    <source>
        <dbReference type="ARBA" id="ARBA00022490"/>
    </source>
</evidence>
<dbReference type="PROSITE" id="PS50115">
    <property type="entry name" value="ARFGAP"/>
    <property type="match status" value="1"/>
</dbReference>
<dbReference type="PROSITE" id="PS50002">
    <property type="entry name" value="SH3"/>
    <property type="match status" value="1"/>
</dbReference>
<dbReference type="PRINTS" id="PR00405">
    <property type="entry name" value="REVINTRACTNG"/>
</dbReference>
<keyword evidence="6" id="KW-0862">Zinc</keyword>
<dbReference type="InterPro" id="IPR001452">
    <property type="entry name" value="SH3_domain"/>
</dbReference>
<dbReference type="Pfam" id="PF01412">
    <property type="entry name" value="ArfGap"/>
    <property type="match status" value="1"/>
</dbReference>
<evidence type="ECO:0000256" key="4">
    <source>
        <dbReference type="ARBA" id="ARBA00022723"/>
    </source>
</evidence>
<dbReference type="GO" id="GO:0008270">
    <property type="term" value="F:zinc ion binding"/>
    <property type="evidence" value="ECO:0007669"/>
    <property type="project" value="UniProtKB-KW"/>
</dbReference>
<feature type="domain" description="SH3" evidence="12">
    <location>
        <begin position="991"/>
        <end position="1056"/>
    </location>
</feature>
<dbReference type="Gene3D" id="1.20.1270.60">
    <property type="entry name" value="Arfaptin homology (AH) domain/BAR domain"/>
    <property type="match status" value="1"/>
</dbReference>
<dbReference type="InterPro" id="IPR004148">
    <property type="entry name" value="BAR_dom"/>
</dbReference>
<keyword evidence="3" id="KW-0963">Cytoplasm</keyword>
<dbReference type="Gene3D" id="1.10.220.150">
    <property type="entry name" value="Arf GTPase activating protein"/>
    <property type="match status" value="1"/>
</dbReference>
<dbReference type="InterPro" id="IPR036770">
    <property type="entry name" value="Ankyrin_rpt-contain_sf"/>
</dbReference>
<evidence type="ECO:0000256" key="1">
    <source>
        <dbReference type="ARBA" id="ARBA00004496"/>
    </source>
</evidence>
<dbReference type="OrthoDB" id="435430at2759"/>
<dbReference type="CDD" id="cd13251">
    <property type="entry name" value="PH_ASAP"/>
    <property type="match status" value="1"/>
</dbReference>
<dbReference type="Proteomes" id="UP000192578">
    <property type="component" value="Unassembled WGS sequence"/>
</dbReference>
<feature type="region of interest" description="Disordered" evidence="11">
    <location>
        <begin position="912"/>
        <end position="990"/>
    </location>
</feature>
<dbReference type="SUPFAM" id="SSF50729">
    <property type="entry name" value="PH domain-like"/>
    <property type="match status" value="1"/>
</dbReference>
<evidence type="ECO:0000259" key="12">
    <source>
        <dbReference type="PROSITE" id="PS50002"/>
    </source>
</evidence>
<dbReference type="PRINTS" id="PR00452">
    <property type="entry name" value="SH3DOMAIN"/>
</dbReference>
<dbReference type="InterPro" id="IPR001164">
    <property type="entry name" value="ArfGAP_dom"/>
</dbReference>
<keyword evidence="7 8" id="KW-0040">ANK repeat</keyword>
<feature type="domain" description="Arf-GAP" evidence="14">
    <location>
        <begin position="457"/>
        <end position="580"/>
    </location>
</feature>
<feature type="repeat" description="ANK" evidence="8">
    <location>
        <begin position="654"/>
        <end position="686"/>
    </location>
</feature>
<proteinExistence type="predicted"/>
<keyword evidence="10" id="KW-0863">Zinc-finger</keyword>
<dbReference type="CDD" id="cd08834">
    <property type="entry name" value="ArfGap_ASAP"/>
    <property type="match status" value="1"/>
</dbReference>
<gene>
    <name evidence="15" type="ORF">BV898_00826</name>
</gene>
<evidence type="ECO:0000256" key="10">
    <source>
        <dbReference type="PROSITE-ProRule" id="PRU00288"/>
    </source>
</evidence>
<dbReference type="PROSITE" id="PS50297">
    <property type="entry name" value="ANK_REP_REGION"/>
    <property type="match status" value="1"/>
</dbReference>
<name>A0A1W0XCC8_HYPEX</name>
<evidence type="ECO:0000256" key="8">
    <source>
        <dbReference type="PROSITE-ProRule" id="PRU00023"/>
    </source>
</evidence>
<dbReference type="EMBL" id="MTYJ01000003">
    <property type="protein sequence ID" value="OQV25135.1"/>
    <property type="molecule type" value="Genomic_DNA"/>
</dbReference>
<dbReference type="GO" id="GO:0005096">
    <property type="term" value="F:GTPase activator activity"/>
    <property type="evidence" value="ECO:0007669"/>
    <property type="project" value="InterPro"/>
</dbReference>
<comment type="caution">
    <text evidence="15">The sequence shown here is derived from an EMBL/GenBank/DDBJ whole genome shotgun (WGS) entry which is preliminary data.</text>
</comment>
<dbReference type="PANTHER" id="PTHR45854">
    <property type="entry name" value="ASAP FAMILY MEMBER"/>
    <property type="match status" value="1"/>
</dbReference>
<dbReference type="Pfam" id="PF00169">
    <property type="entry name" value="PH"/>
    <property type="match status" value="1"/>
</dbReference>
<evidence type="ECO:0000256" key="6">
    <source>
        <dbReference type="ARBA" id="ARBA00022833"/>
    </source>
</evidence>
<dbReference type="SMART" id="SM00233">
    <property type="entry name" value="PH"/>
    <property type="match status" value="1"/>
</dbReference>
<comment type="subcellular location">
    <subcellularLocation>
        <location evidence="1">Cytoplasm</location>
    </subcellularLocation>
</comment>
<dbReference type="InterPro" id="IPR001849">
    <property type="entry name" value="PH_domain"/>
</dbReference>
<dbReference type="SUPFAM" id="SSF50044">
    <property type="entry name" value="SH3-domain"/>
    <property type="match status" value="1"/>
</dbReference>
<organism evidence="15 16">
    <name type="scientific">Hypsibius exemplaris</name>
    <name type="common">Freshwater tardigrade</name>
    <dbReference type="NCBI Taxonomy" id="2072580"/>
    <lineage>
        <taxon>Eukaryota</taxon>
        <taxon>Metazoa</taxon>
        <taxon>Ecdysozoa</taxon>
        <taxon>Tardigrada</taxon>
        <taxon>Eutardigrada</taxon>
        <taxon>Parachela</taxon>
        <taxon>Hypsibioidea</taxon>
        <taxon>Hypsibiidae</taxon>
        <taxon>Hypsibius</taxon>
    </lineage>
</organism>
<dbReference type="InterPro" id="IPR043593">
    <property type="entry name" value="ASAP"/>
</dbReference>
<evidence type="ECO:0000256" key="9">
    <source>
        <dbReference type="PROSITE-ProRule" id="PRU00192"/>
    </source>
</evidence>
<evidence type="ECO:0000256" key="2">
    <source>
        <dbReference type="ARBA" id="ARBA00022443"/>
    </source>
</evidence>
<sequence>MMATLGSLDVKMRRRSGNYGAIYGSVMAMSYSGSNGGAGSGMTVPRRTQTLSSSKSVGAALDSDREGLQKLKKSVKNIGNSGTTLNTSEAEFAQCLKNLGEMALQNDDDQPEALGKGFINFASMMDAVTKHSRSMYQTFTNLFLYPLETLLKNESVASKGDLKKAIDKAWKDYEVKSTKVEKEKKQSSKETGLTKNDYVAPAELADELLEERRMFQLQMCECLIKENDIRTRKGVDLLSHLIEYYYALFQFFEDSLKTLKDYQSFIHDISAKASEMKSRQEDEKKQLYEMRKLLKGGSNAHILREKTASTTNLAAPSTNGSHTGYSLHQLQGNKSHGTNKKGILYKKCESKMRRKQWQKRKCEVKDGFLSVAHSDESKSPVKLNLLTCQAKVVLDDKRCFDLVSKFRTYHFQAEDENDKEVWLSVILNSKEQVLQQAFGKNATDGRSFSTNINEVRDHLIKQVQKLPGNTRCCDCDAEKSEPTWLSTNFGILTCIECSGVHRDMGVHVSRMQSLTLDNLGTSQLILARTMTNLLFNQIFECSMNNVKKPSAASTMEDRVQYIKAKYVEKRFVIPTCSTDSSRQEALRSSLHNRQLHGLVQLFAEGVDLAAPLVESDIEETPLHFMIRAGEDGLTMPCADFIIQNSKSVGRSDRNGNTPLHICADLNRPESMKLLLRAAAPYNLINNAGDTPLAICLRRGHSLCADLIRHAESGKKDLFDNVDIDWSILDDELTFDSGDYSDEEGDGDLGISVGAGAGFARRSFRGGPRNGNIVSPMGGPALSSSVSVKPNLYQLTNSSASGHYKPPLVSSQSMVGPGKTPAVFSTFQQQHKDSSQYSMTSPQDPAKPKSYQPINSKRETPDAAEIKHPVSSRRSSLVVDQRHLRATSDPKTLQEMVRAGSDAAMPNLPPKTKYQASGGGHSGGGGGGILAGPTIAPKPPSTSTDSLTTRTTPSLGYQGSVGAGGEGSRVQYSGGFASVRPKPPPRKVPRDVRPRRCKALFDCDADHPDEISFKTGDTIQIINDQTDDENWMEGVVESSNPVRRGLFPVSFVHMLVDS</sequence>
<feature type="domain" description="PH" evidence="13">
    <location>
        <begin position="337"/>
        <end position="431"/>
    </location>
</feature>
<dbReference type="AlphaFoldDB" id="A0A1W0XCC8"/>
<dbReference type="InterPro" id="IPR038508">
    <property type="entry name" value="ArfGAP_dom_sf"/>
</dbReference>
<dbReference type="Gene3D" id="2.30.30.40">
    <property type="entry name" value="SH3 Domains"/>
    <property type="match status" value="1"/>
</dbReference>
<keyword evidence="4" id="KW-0479">Metal-binding</keyword>
<dbReference type="SMART" id="SM00248">
    <property type="entry name" value="ANK"/>
    <property type="match status" value="3"/>
</dbReference>
<dbReference type="PANTHER" id="PTHR45854:SF3">
    <property type="entry name" value="ARFGAP WITH SH3 DOMAIN, ANK REPEAT AND PH DOMAIN-CONTAINING PROTEIN"/>
    <property type="match status" value="1"/>
</dbReference>
<dbReference type="InterPro" id="IPR011993">
    <property type="entry name" value="PH-like_dom_sf"/>
</dbReference>
<evidence type="ECO:0000313" key="15">
    <source>
        <dbReference type="EMBL" id="OQV25135.1"/>
    </source>
</evidence>
<feature type="compositionally biased region" description="Polar residues" evidence="11">
    <location>
        <begin position="827"/>
        <end position="842"/>
    </location>
</feature>
<dbReference type="Gene3D" id="1.25.40.20">
    <property type="entry name" value="Ankyrin repeat-containing domain"/>
    <property type="match status" value="1"/>
</dbReference>
<dbReference type="InterPro" id="IPR002110">
    <property type="entry name" value="Ankyrin_rpt"/>
</dbReference>
<feature type="compositionally biased region" description="Gly residues" evidence="11">
    <location>
        <begin position="916"/>
        <end position="929"/>
    </location>
</feature>
<evidence type="ECO:0000313" key="16">
    <source>
        <dbReference type="Proteomes" id="UP000192578"/>
    </source>
</evidence>
<dbReference type="SMART" id="SM00326">
    <property type="entry name" value="SH3"/>
    <property type="match status" value="1"/>
</dbReference>
<evidence type="ECO:0000256" key="5">
    <source>
        <dbReference type="ARBA" id="ARBA00022737"/>
    </source>
</evidence>
<dbReference type="SUPFAM" id="SSF48403">
    <property type="entry name" value="Ankyrin repeat"/>
    <property type="match status" value="1"/>
</dbReference>
<dbReference type="Gene3D" id="2.30.29.30">
    <property type="entry name" value="Pleckstrin-homology domain (PH domain)/Phosphotyrosine-binding domain (PTB)"/>
    <property type="match status" value="1"/>
</dbReference>